<organism evidence="1 2">
    <name type="scientific">Prauserella marina</name>
    <dbReference type="NCBI Taxonomy" id="530584"/>
    <lineage>
        <taxon>Bacteria</taxon>
        <taxon>Bacillati</taxon>
        <taxon>Actinomycetota</taxon>
        <taxon>Actinomycetes</taxon>
        <taxon>Pseudonocardiales</taxon>
        <taxon>Pseudonocardiaceae</taxon>
        <taxon>Prauserella</taxon>
    </lineage>
</organism>
<evidence type="ECO:0000313" key="1">
    <source>
        <dbReference type="EMBL" id="SDD15446.1"/>
    </source>
</evidence>
<dbReference type="RefSeq" id="WP_091805764.1">
    <property type="nucleotide sequence ID" value="NZ_CP016353.1"/>
</dbReference>
<keyword evidence="2" id="KW-1185">Reference proteome</keyword>
<dbReference type="PANTHER" id="PTHR42110:SF1">
    <property type="entry name" value="L-ASPARAGINASE, PUTATIVE (AFU_ORTHOLOGUE AFUA_3G11890)-RELATED"/>
    <property type="match status" value="1"/>
</dbReference>
<dbReference type="EMBL" id="FMZE01000006">
    <property type="protein sequence ID" value="SDD15446.1"/>
    <property type="molecule type" value="Genomic_DNA"/>
</dbReference>
<dbReference type="PANTHER" id="PTHR42110">
    <property type="entry name" value="L-ASPARAGINASE, PUTATIVE (AFU_ORTHOLOGUE AFUA_3G11890)-RELATED"/>
    <property type="match status" value="1"/>
</dbReference>
<dbReference type="OrthoDB" id="9780674at2"/>
<dbReference type="Pfam" id="PF06089">
    <property type="entry name" value="Asparaginase_II"/>
    <property type="match status" value="1"/>
</dbReference>
<accession>A0A222VXQ5</accession>
<dbReference type="AlphaFoldDB" id="A0A222VXQ5"/>
<dbReference type="STRING" id="530584.SAMN05421630_106158"/>
<name>A0A222VXQ5_9PSEU</name>
<gene>
    <name evidence="1" type="ORF">SAMN05421630_106158</name>
</gene>
<sequence>MPDGDPILVEVVRSGFVESAHHGAVVVVGSEGEVRSAIGDVERPRFPRSANKPMQAAGMLAEGLAADEGDLSLTCASHNGEQGHIERVLALLASAGLHERDLRCPADYPLHEPSKFEAIREGIGRSRAAMNCSGKHAGMLLTCVERGWPTESYLEREHPLQQALASRVAELTGEPVAATGVDGCGAPLFGFSLIGLARAFSALVTAREGERRRVADAMRAHPWLVAGTGRIDTLLMTSVPGLLSKEGAEGVAAFALPDGTALACKVGDGAGRAKGPVLVAALAALGALPGNPAAASVLTGVGRGAGLVLGGGREAGELRVTEACRAALTG</sequence>
<dbReference type="KEGG" id="pmad:BAY61_30445"/>
<reference evidence="1 2" key="1">
    <citation type="submission" date="2016-10" db="EMBL/GenBank/DDBJ databases">
        <authorList>
            <person name="de Groot N.N."/>
        </authorList>
    </citation>
    <scope>NUCLEOTIDE SEQUENCE [LARGE SCALE GENOMIC DNA]</scope>
    <source>
        <strain evidence="1 2">CGMCC 4.5506</strain>
    </source>
</reference>
<dbReference type="Proteomes" id="UP000199494">
    <property type="component" value="Unassembled WGS sequence"/>
</dbReference>
<dbReference type="InterPro" id="IPR010349">
    <property type="entry name" value="Asparaginase_II"/>
</dbReference>
<evidence type="ECO:0000313" key="2">
    <source>
        <dbReference type="Proteomes" id="UP000199494"/>
    </source>
</evidence>
<protein>
    <submittedName>
        <fullName evidence="1">Asparaginase</fullName>
    </submittedName>
</protein>
<proteinExistence type="predicted"/>